<evidence type="ECO:0000256" key="2">
    <source>
        <dbReference type="ARBA" id="ARBA00012438"/>
    </source>
</evidence>
<keyword evidence="3" id="KW-0597">Phosphoprotein</keyword>
<dbReference type="EMBL" id="CAEZSV010000024">
    <property type="protein sequence ID" value="CAB4547719.1"/>
    <property type="molecule type" value="Genomic_DNA"/>
</dbReference>
<dbReference type="Pfam" id="PF02518">
    <property type="entry name" value="HATPase_c"/>
    <property type="match status" value="1"/>
</dbReference>
<keyword evidence="4" id="KW-0808">Transferase</keyword>
<dbReference type="CDD" id="cd00075">
    <property type="entry name" value="HATPase"/>
    <property type="match status" value="1"/>
</dbReference>
<reference evidence="8" key="1">
    <citation type="submission" date="2020-05" db="EMBL/GenBank/DDBJ databases">
        <authorList>
            <person name="Chiriac C."/>
            <person name="Salcher M."/>
            <person name="Ghai R."/>
            <person name="Kavagutti S V."/>
        </authorList>
    </citation>
    <scope>NUCLEOTIDE SEQUENCE</scope>
</reference>
<dbReference type="EC" id="2.7.13.3" evidence="2"/>
<dbReference type="AlphaFoldDB" id="A0A6J6CB86"/>
<dbReference type="CDD" id="cd00082">
    <property type="entry name" value="HisKA"/>
    <property type="match status" value="1"/>
</dbReference>
<dbReference type="PRINTS" id="PR00344">
    <property type="entry name" value="BCTRLSENSOR"/>
</dbReference>
<dbReference type="InterPro" id="IPR050351">
    <property type="entry name" value="BphY/WalK/GraS-like"/>
</dbReference>
<dbReference type="InterPro" id="IPR036097">
    <property type="entry name" value="HisK_dim/P_sf"/>
</dbReference>
<organism evidence="8">
    <name type="scientific">freshwater metagenome</name>
    <dbReference type="NCBI Taxonomy" id="449393"/>
    <lineage>
        <taxon>unclassified sequences</taxon>
        <taxon>metagenomes</taxon>
        <taxon>ecological metagenomes</taxon>
    </lineage>
</organism>
<evidence type="ECO:0000256" key="5">
    <source>
        <dbReference type="ARBA" id="ARBA00022777"/>
    </source>
</evidence>
<evidence type="ECO:0000256" key="3">
    <source>
        <dbReference type="ARBA" id="ARBA00022553"/>
    </source>
</evidence>
<accession>A0A6J6CB86</accession>
<dbReference type="PROSITE" id="PS50109">
    <property type="entry name" value="HIS_KIN"/>
    <property type="match status" value="1"/>
</dbReference>
<dbReference type="InterPro" id="IPR003661">
    <property type="entry name" value="HisK_dim/P_dom"/>
</dbReference>
<dbReference type="GO" id="GO:0000155">
    <property type="term" value="F:phosphorelay sensor kinase activity"/>
    <property type="evidence" value="ECO:0007669"/>
    <property type="project" value="InterPro"/>
</dbReference>
<dbReference type="GO" id="GO:0004721">
    <property type="term" value="F:phosphoprotein phosphatase activity"/>
    <property type="evidence" value="ECO:0007669"/>
    <property type="project" value="TreeGrafter"/>
</dbReference>
<evidence type="ECO:0000256" key="4">
    <source>
        <dbReference type="ARBA" id="ARBA00022679"/>
    </source>
</evidence>
<dbReference type="SMART" id="SM00387">
    <property type="entry name" value="HATPase_c"/>
    <property type="match status" value="1"/>
</dbReference>
<dbReference type="GO" id="GO:0005886">
    <property type="term" value="C:plasma membrane"/>
    <property type="evidence" value="ECO:0007669"/>
    <property type="project" value="TreeGrafter"/>
</dbReference>
<dbReference type="Gene3D" id="1.10.287.130">
    <property type="match status" value="1"/>
</dbReference>
<dbReference type="Gene3D" id="3.30.565.10">
    <property type="entry name" value="Histidine kinase-like ATPase, C-terminal domain"/>
    <property type="match status" value="1"/>
</dbReference>
<name>A0A6J6CB86_9ZZZZ</name>
<feature type="domain" description="Histidine kinase" evidence="7">
    <location>
        <begin position="132"/>
        <end position="348"/>
    </location>
</feature>
<dbReference type="SUPFAM" id="SSF55874">
    <property type="entry name" value="ATPase domain of HSP90 chaperone/DNA topoisomerase II/histidine kinase"/>
    <property type="match status" value="1"/>
</dbReference>
<dbReference type="FunFam" id="3.30.565.10:FF:000006">
    <property type="entry name" value="Sensor histidine kinase WalK"/>
    <property type="match status" value="1"/>
</dbReference>
<dbReference type="InterPro" id="IPR003594">
    <property type="entry name" value="HATPase_dom"/>
</dbReference>
<dbReference type="PANTHER" id="PTHR45453">
    <property type="entry name" value="PHOSPHATE REGULON SENSOR PROTEIN PHOR"/>
    <property type="match status" value="1"/>
</dbReference>
<proteinExistence type="predicted"/>
<dbReference type="SMART" id="SM00388">
    <property type="entry name" value="HisKA"/>
    <property type="match status" value="1"/>
</dbReference>
<dbReference type="GO" id="GO:0016036">
    <property type="term" value="P:cellular response to phosphate starvation"/>
    <property type="evidence" value="ECO:0007669"/>
    <property type="project" value="TreeGrafter"/>
</dbReference>
<sequence length="358" mass="39152">MARTWLKSARDAQSGSVAPELLAVLASLDSMSILFSENEGIVHASSEANQIGILRNGRVVSEELLALIRVVRRTSQLQEGNIELPTTGLSEKVANLRVRVLPLNENGMILVLIDDVSEAERVDAVRRDFVANISHELKTPIGALSLLSEAVAASSDDPEMVKHFAGKMSVTAKRLTELVQQIITLSKLQDTNPLREFELVDVGDLVTEAITQSQTNAESRHILLTAEIFNDVNLFGDREQLVMAFHNLIENAINYSPENTKVSISVVSDTETVSVIVKDQGIGIPEGDLERIFERFYRVDPARSRETGGTGLGLSIVKHVASIHGGEVTVWSKPSEGSSFTMKFPRSLISQTEKEAGR</sequence>
<protein>
    <recommendedName>
        <fullName evidence="2">histidine kinase</fullName>
        <ecNumber evidence="2">2.7.13.3</ecNumber>
    </recommendedName>
</protein>
<evidence type="ECO:0000256" key="6">
    <source>
        <dbReference type="ARBA" id="ARBA00023012"/>
    </source>
</evidence>
<comment type="catalytic activity">
    <reaction evidence="1">
        <text>ATP + protein L-histidine = ADP + protein N-phospho-L-histidine.</text>
        <dbReference type="EC" id="2.7.13.3"/>
    </reaction>
</comment>
<gene>
    <name evidence="8" type="ORF">UFOPK1506_00231</name>
</gene>
<keyword evidence="6" id="KW-0902">Two-component regulatory system</keyword>
<dbReference type="InterPro" id="IPR004358">
    <property type="entry name" value="Sig_transdc_His_kin-like_C"/>
</dbReference>
<evidence type="ECO:0000313" key="8">
    <source>
        <dbReference type="EMBL" id="CAB4547719.1"/>
    </source>
</evidence>
<keyword evidence="5" id="KW-0418">Kinase</keyword>
<dbReference type="InterPro" id="IPR036890">
    <property type="entry name" value="HATPase_C_sf"/>
</dbReference>
<dbReference type="SUPFAM" id="SSF47384">
    <property type="entry name" value="Homodimeric domain of signal transducing histidine kinase"/>
    <property type="match status" value="1"/>
</dbReference>
<evidence type="ECO:0000256" key="1">
    <source>
        <dbReference type="ARBA" id="ARBA00000085"/>
    </source>
</evidence>
<dbReference type="PANTHER" id="PTHR45453:SF1">
    <property type="entry name" value="PHOSPHATE REGULON SENSOR PROTEIN PHOR"/>
    <property type="match status" value="1"/>
</dbReference>
<dbReference type="Pfam" id="PF00512">
    <property type="entry name" value="HisKA"/>
    <property type="match status" value="1"/>
</dbReference>
<dbReference type="InterPro" id="IPR005467">
    <property type="entry name" value="His_kinase_dom"/>
</dbReference>
<evidence type="ECO:0000259" key="7">
    <source>
        <dbReference type="PROSITE" id="PS50109"/>
    </source>
</evidence>